<evidence type="ECO:0000313" key="9">
    <source>
        <dbReference type="EMBL" id="KRW99661.1"/>
    </source>
</evidence>
<sequence>MSYKIIKNLKDKYQITDKVIGQGSFATVYLGINKQNRQLLAIKQQKFKQEEINQIDKEIAILISFQDQQLKNIIQIYDSYSEGEYVYIVQELCNMGSLQSLLEIQEFNKGFPEDLVVYFLQQIQYAMLWLKQEQFVHRDLKLDNILINQQLQIKLADFGLAKHAGQNQNLGDSIVGTPLTMAPEVYYGKQQNQKCDVWSLGIILYQMTYGCYPLQARTQKKLSDELERIRIQGLTFPNKQDQLLKVQGIIQTIKEILAQYIYKYEFHIKENYLKLHKDAAEQIDDLIQNISTKFKDNLQAQKRNYYLQNEQHLQQKEHEYLKLDKYISLKSLQHKLFEQIIQLIISESQSEQICYSKSLFIFLIDQLVLKNQFKIVSQIEVEGNMLIRTEYINIFNSYYQLDDENNLLQKPKPDPFQQILQKQKNNILSNPFIEVENEQQNCYLQNDQQIQEKKQDEREIEEEKESYNEKQCAEQNRHKSKSCYNPLDYINIEENEQEQEYVLEEPEDEDELIIIEKLDNPEIINDLQSTVYNEKDLKFKVKQYESLFHNNDNNDDINLCLQIIQRR</sequence>
<feature type="domain" description="Protein kinase" evidence="8">
    <location>
        <begin position="14"/>
        <end position="321"/>
    </location>
</feature>
<dbReference type="PANTHER" id="PTHR24348:SF22">
    <property type="entry name" value="NON-SPECIFIC SERINE_THREONINE PROTEIN KINASE"/>
    <property type="match status" value="1"/>
</dbReference>
<organism evidence="9 10">
    <name type="scientific">Pseudocohnilembus persalinus</name>
    <name type="common">Ciliate</name>
    <dbReference type="NCBI Taxonomy" id="266149"/>
    <lineage>
        <taxon>Eukaryota</taxon>
        <taxon>Sar</taxon>
        <taxon>Alveolata</taxon>
        <taxon>Ciliophora</taxon>
        <taxon>Intramacronucleata</taxon>
        <taxon>Oligohymenophorea</taxon>
        <taxon>Scuticociliatia</taxon>
        <taxon>Philasterida</taxon>
        <taxon>Pseudocohnilembidae</taxon>
        <taxon>Pseudocohnilembus</taxon>
    </lineage>
</organism>
<dbReference type="EMBL" id="LDAU01000205">
    <property type="protein sequence ID" value="KRW99661.1"/>
    <property type="molecule type" value="Genomic_DNA"/>
</dbReference>
<dbReference type="GO" id="GO:0010506">
    <property type="term" value="P:regulation of autophagy"/>
    <property type="evidence" value="ECO:0007669"/>
    <property type="project" value="InterPro"/>
</dbReference>
<evidence type="ECO:0000256" key="7">
    <source>
        <dbReference type="SAM" id="MobiDB-lite"/>
    </source>
</evidence>
<dbReference type="GO" id="GO:0005829">
    <property type="term" value="C:cytosol"/>
    <property type="evidence" value="ECO:0007669"/>
    <property type="project" value="TreeGrafter"/>
</dbReference>
<keyword evidence="2 5" id="KW-0547">Nucleotide-binding</keyword>
<dbReference type="OMA" id="FHIKENY"/>
<evidence type="ECO:0000256" key="5">
    <source>
        <dbReference type="PROSITE-ProRule" id="PRU10141"/>
    </source>
</evidence>
<evidence type="ECO:0000256" key="6">
    <source>
        <dbReference type="SAM" id="Coils"/>
    </source>
</evidence>
<evidence type="ECO:0000313" key="10">
    <source>
        <dbReference type="Proteomes" id="UP000054937"/>
    </source>
</evidence>
<feature type="coiled-coil region" evidence="6">
    <location>
        <begin position="269"/>
        <end position="315"/>
    </location>
</feature>
<dbReference type="GO" id="GO:0005524">
    <property type="term" value="F:ATP binding"/>
    <property type="evidence" value="ECO:0007669"/>
    <property type="project" value="UniProtKB-UniRule"/>
</dbReference>
<dbReference type="GO" id="GO:0000045">
    <property type="term" value="P:autophagosome assembly"/>
    <property type="evidence" value="ECO:0007669"/>
    <property type="project" value="TreeGrafter"/>
</dbReference>
<evidence type="ECO:0000256" key="3">
    <source>
        <dbReference type="ARBA" id="ARBA00022777"/>
    </source>
</evidence>
<dbReference type="AlphaFoldDB" id="A0A0V0QBP7"/>
<dbReference type="GO" id="GO:0000407">
    <property type="term" value="C:phagophore assembly site"/>
    <property type="evidence" value="ECO:0007669"/>
    <property type="project" value="TreeGrafter"/>
</dbReference>
<dbReference type="SUPFAM" id="SSF56112">
    <property type="entry name" value="Protein kinase-like (PK-like)"/>
    <property type="match status" value="1"/>
</dbReference>
<keyword evidence="1" id="KW-0808">Transferase</keyword>
<dbReference type="OrthoDB" id="541276at2759"/>
<dbReference type="Pfam" id="PF00069">
    <property type="entry name" value="Pkinase"/>
    <property type="match status" value="1"/>
</dbReference>
<dbReference type="InterPro" id="IPR008271">
    <property type="entry name" value="Ser/Thr_kinase_AS"/>
</dbReference>
<proteinExistence type="predicted"/>
<dbReference type="Gene3D" id="1.10.510.10">
    <property type="entry name" value="Transferase(Phosphotransferase) domain 1"/>
    <property type="match status" value="1"/>
</dbReference>
<dbReference type="InterPro" id="IPR017441">
    <property type="entry name" value="Protein_kinase_ATP_BS"/>
</dbReference>
<feature type="region of interest" description="Disordered" evidence="7">
    <location>
        <begin position="453"/>
        <end position="475"/>
    </location>
</feature>
<dbReference type="Proteomes" id="UP000054937">
    <property type="component" value="Unassembled WGS sequence"/>
</dbReference>
<dbReference type="SMART" id="SM00220">
    <property type="entry name" value="S_TKc"/>
    <property type="match status" value="1"/>
</dbReference>
<dbReference type="GO" id="GO:0016020">
    <property type="term" value="C:membrane"/>
    <property type="evidence" value="ECO:0007669"/>
    <property type="project" value="TreeGrafter"/>
</dbReference>
<evidence type="ECO:0000259" key="8">
    <source>
        <dbReference type="PROSITE" id="PS50011"/>
    </source>
</evidence>
<dbReference type="InParanoid" id="A0A0V0QBP7"/>
<feature type="binding site" evidence="5">
    <location>
        <position position="43"/>
    </location>
    <ligand>
        <name>ATP</name>
        <dbReference type="ChEBI" id="CHEBI:30616"/>
    </ligand>
</feature>
<reference evidence="9 10" key="1">
    <citation type="journal article" date="2015" name="Sci. Rep.">
        <title>Genome of the facultative scuticociliatosis pathogen Pseudocohnilembus persalinus provides insight into its virulence through horizontal gene transfer.</title>
        <authorList>
            <person name="Xiong J."/>
            <person name="Wang G."/>
            <person name="Cheng J."/>
            <person name="Tian M."/>
            <person name="Pan X."/>
            <person name="Warren A."/>
            <person name="Jiang C."/>
            <person name="Yuan D."/>
            <person name="Miao W."/>
        </authorList>
    </citation>
    <scope>NUCLEOTIDE SEQUENCE [LARGE SCALE GENOMIC DNA]</scope>
    <source>
        <strain evidence="9">36N120E</strain>
    </source>
</reference>
<evidence type="ECO:0000256" key="2">
    <source>
        <dbReference type="ARBA" id="ARBA00022741"/>
    </source>
</evidence>
<feature type="compositionally biased region" description="Basic and acidic residues" evidence="7">
    <location>
        <begin position="465"/>
        <end position="475"/>
    </location>
</feature>
<dbReference type="PROSITE" id="PS00108">
    <property type="entry name" value="PROTEIN_KINASE_ST"/>
    <property type="match status" value="1"/>
</dbReference>
<dbReference type="InterPro" id="IPR000719">
    <property type="entry name" value="Prot_kinase_dom"/>
</dbReference>
<protein>
    <submittedName>
        <fullName evidence="9">Protein kinase-like domain</fullName>
    </submittedName>
</protein>
<keyword evidence="10" id="KW-1185">Reference proteome</keyword>
<dbReference type="GO" id="GO:0004674">
    <property type="term" value="F:protein serine/threonine kinase activity"/>
    <property type="evidence" value="ECO:0007669"/>
    <property type="project" value="InterPro"/>
</dbReference>
<keyword evidence="4 5" id="KW-0067">ATP-binding</keyword>
<evidence type="ECO:0000256" key="1">
    <source>
        <dbReference type="ARBA" id="ARBA00022679"/>
    </source>
</evidence>
<dbReference type="PANTHER" id="PTHR24348">
    <property type="entry name" value="SERINE/THREONINE-PROTEIN KINASE UNC-51-RELATED"/>
    <property type="match status" value="1"/>
</dbReference>
<dbReference type="GO" id="GO:0005776">
    <property type="term" value="C:autophagosome"/>
    <property type="evidence" value="ECO:0007669"/>
    <property type="project" value="TreeGrafter"/>
</dbReference>
<dbReference type="InterPro" id="IPR011009">
    <property type="entry name" value="Kinase-like_dom_sf"/>
</dbReference>
<accession>A0A0V0QBP7</accession>
<gene>
    <name evidence="9" type="ORF">PPERSA_03462</name>
</gene>
<dbReference type="PROSITE" id="PS00107">
    <property type="entry name" value="PROTEIN_KINASE_ATP"/>
    <property type="match status" value="1"/>
</dbReference>
<dbReference type="PROSITE" id="PS50011">
    <property type="entry name" value="PROTEIN_KINASE_DOM"/>
    <property type="match status" value="1"/>
</dbReference>
<comment type="caution">
    <text evidence="9">The sequence shown here is derived from an EMBL/GenBank/DDBJ whole genome shotgun (WGS) entry which is preliminary data.</text>
</comment>
<keyword evidence="3 9" id="KW-0418">Kinase</keyword>
<keyword evidence="6" id="KW-0175">Coiled coil</keyword>
<name>A0A0V0QBP7_PSEPJ</name>
<dbReference type="InterPro" id="IPR045269">
    <property type="entry name" value="Atg1-like"/>
</dbReference>
<evidence type="ECO:0000256" key="4">
    <source>
        <dbReference type="ARBA" id="ARBA00022840"/>
    </source>
</evidence>